<evidence type="ECO:0000256" key="1">
    <source>
        <dbReference type="SAM" id="Phobius"/>
    </source>
</evidence>
<keyword evidence="1" id="KW-0812">Transmembrane</keyword>
<dbReference type="RefSeq" id="WP_214399340.1">
    <property type="nucleotide sequence ID" value="NZ_LR792632.1"/>
</dbReference>
<feature type="transmembrane region" description="Helical" evidence="1">
    <location>
        <begin position="38"/>
        <end position="58"/>
    </location>
</feature>
<protein>
    <submittedName>
        <fullName evidence="2">Uncharacterized protein</fullName>
    </submittedName>
</protein>
<sequence>MNEEVIDQNGFKLWQKFVVVLGFFGFVFTGIYGLRYNLVYEGIFILSLTMFFGMYFNVMCKNCEKDCPFNLRKMKRTLRTQNRIK</sequence>
<evidence type="ECO:0000313" key="2">
    <source>
        <dbReference type="EMBL" id="CAB3288920.1"/>
    </source>
</evidence>
<proteinExistence type="predicted"/>
<dbReference type="GeneID" id="65883765"/>
<gene>
    <name evidence="2" type="ORF">MLAUSG7_0965</name>
</gene>
<dbReference type="KEGG" id="mesg:MLAUSG7_0965"/>
<dbReference type="EMBL" id="LR792632">
    <property type="protein sequence ID" value="CAB3288920.1"/>
    <property type="molecule type" value="Genomic_DNA"/>
</dbReference>
<keyword evidence="1" id="KW-0472">Membrane</keyword>
<organism evidence="2 3">
    <name type="scientific">Methanocaldococcus lauensis</name>
    <dbReference type="NCBI Taxonomy" id="2546128"/>
    <lineage>
        <taxon>Archaea</taxon>
        <taxon>Methanobacteriati</taxon>
        <taxon>Methanobacteriota</taxon>
        <taxon>Methanomada group</taxon>
        <taxon>Methanococci</taxon>
        <taxon>Methanococcales</taxon>
        <taxon>Methanocaldococcaceae</taxon>
        <taxon>Methanocaldococcus</taxon>
    </lineage>
</organism>
<dbReference type="AlphaFoldDB" id="A0A8D6PWW1"/>
<evidence type="ECO:0000313" key="3">
    <source>
        <dbReference type="Proteomes" id="UP000679213"/>
    </source>
</evidence>
<keyword evidence="1" id="KW-1133">Transmembrane helix</keyword>
<reference evidence="2 3" key="1">
    <citation type="submission" date="2020-04" db="EMBL/GenBank/DDBJ databases">
        <authorList>
            <consortium name="Genoscope - CEA"/>
            <person name="William W."/>
        </authorList>
    </citation>
    <scope>NUCLEOTIDE SEQUENCE [LARGE SCALE GENOMIC DNA]</scope>
    <source>
        <strain evidence="2 3">SG7</strain>
    </source>
</reference>
<dbReference type="Proteomes" id="UP000679213">
    <property type="component" value="Chromosome I"/>
</dbReference>
<accession>A0A8D6PWW1</accession>
<name>A0A8D6PWW1_9EURY</name>
<feature type="transmembrane region" description="Helical" evidence="1">
    <location>
        <begin position="13"/>
        <end position="31"/>
    </location>
</feature>
<keyword evidence="3" id="KW-1185">Reference proteome</keyword>